<evidence type="ECO:0000259" key="2">
    <source>
        <dbReference type="Pfam" id="PF05116"/>
    </source>
</evidence>
<dbReference type="InterPro" id="IPR023214">
    <property type="entry name" value="HAD_sf"/>
</dbReference>
<dbReference type="Pfam" id="PF05116">
    <property type="entry name" value="S6PP"/>
    <property type="match status" value="1"/>
</dbReference>
<dbReference type="SFLD" id="SFLDS00003">
    <property type="entry name" value="Haloacid_Dehalogenase"/>
    <property type="match status" value="1"/>
</dbReference>
<protein>
    <recommendedName>
        <fullName evidence="2">Sucrose phosphatase-like domain-containing protein</fullName>
    </recommendedName>
</protein>
<dbReference type="AlphaFoldDB" id="A0A7S3BMZ5"/>
<dbReference type="Gene3D" id="3.90.1070.10">
    <property type="match status" value="1"/>
</dbReference>
<dbReference type="InterPro" id="IPR006379">
    <property type="entry name" value="HAD-SF_hydro_IIB"/>
</dbReference>
<name>A0A7S3BMZ5_9VIRI</name>
<feature type="domain" description="Sucrose phosphatase-like" evidence="2">
    <location>
        <begin position="70"/>
        <end position="340"/>
    </location>
</feature>
<sequence>MEEAWWLASRGWYSVTMPMEGVDKASFVLTDEQGGNVYGAAVGGALMLDNRNAVVSVVGGEVHAASSGSPLLLVSDLDGTMVGDDEAGKEFAQLWQRRHAPAGGVLAYSTGRSLAQYESLAEERGEALLRPDALITAVGTRVYAPDGFGGAFAEDEDWSQQLRVSWYEKAAQEALEEVMAARSEEEVRALGEGDQSEFKRSLLARADVSQAVADELVAAVKARGYKAKAVVSGDGDFVYVDLLPEGAGKAASLEYVRDCFAIDPSRVVACGDSGNDTEMLAAAASAVAVGNSQPALMEWAAAAKAASDALAGENAEDGESTQQRLIISDAHMAAGIIEALGTLRLA</sequence>
<organism evidence="3">
    <name type="scientific">Prasinoderma singulare</name>
    <dbReference type="NCBI Taxonomy" id="676789"/>
    <lineage>
        <taxon>Eukaryota</taxon>
        <taxon>Viridiplantae</taxon>
        <taxon>Prasinodermophyta</taxon>
        <taxon>Prasinodermophyceae</taxon>
        <taxon>Prasinodermales</taxon>
        <taxon>Prasinodermaceae</taxon>
        <taxon>Prasinoderma</taxon>
    </lineage>
</organism>
<keyword evidence="1" id="KW-0378">Hydrolase</keyword>
<reference evidence="3" key="1">
    <citation type="submission" date="2021-01" db="EMBL/GenBank/DDBJ databases">
        <authorList>
            <person name="Corre E."/>
            <person name="Pelletier E."/>
            <person name="Niang G."/>
            <person name="Scheremetjew M."/>
            <person name="Finn R."/>
            <person name="Kale V."/>
            <person name="Holt S."/>
            <person name="Cochrane G."/>
            <person name="Meng A."/>
            <person name="Brown T."/>
            <person name="Cohen L."/>
        </authorList>
    </citation>
    <scope>NUCLEOTIDE SEQUENCE</scope>
    <source>
        <strain evidence="3">RCC927</strain>
    </source>
</reference>
<evidence type="ECO:0000313" key="3">
    <source>
        <dbReference type="EMBL" id="CAE0137597.1"/>
    </source>
</evidence>
<evidence type="ECO:0000256" key="1">
    <source>
        <dbReference type="ARBA" id="ARBA00022801"/>
    </source>
</evidence>
<proteinExistence type="predicted"/>
<gene>
    <name evidence="3" type="ORF">PSIN1315_LOCUS6485</name>
</gene>
<dbReference type="EMBL" id="HBHY01010049">
    <property type="protein sequence ID" value="CAE0137597.1"/>
    <property type="molecule type" value="Transcribed_RNA"/>
</dbReference>
<dbReference type="Gene3D" id="3.40.50.1000">
    <property type="entry name" value="HAD superfamily/HAD-like"/>
    <property type="match status" value="1"/>
</dbReference>
<dbReference type="SFLD" id="SFLDG01141">
    <property type="entry name" value="C2.B.1:_Sucrose_Phosphatase_Li"/>
    <property type="match status" value="1"/>
</dbReference>
<dbReference type="InterPro" id="IPR036412">
    <property type="entry name" value="HAD-like_sf"/>
</dbReference>
<dbReference type="PANTHER" id="PTHR46521">
    <property type="entry name" value="SUCROSE-PHOSPHATASE 2-RELATED"/>
    <property type="match status" value="1"/>
</dbReference>
<dbReference type="SUPFAM" id="SSF56784">
    <property type="entry name" value="HAD-like"/>
    <property type="match status" value="1"/>
</dbReference>
<dbReference type="SFLD" id="SFLDG01140">
    <property type="entry name" value="C2.B:_Phosphomannomutase_and_P"/>
    <property type="match status" value="1"/>
</dbReference>
<accession>A0A7S3BMZ5</accession>
<dbReference type="GO" id="GO:0016787">
    <property type="term" value="F:hydrolase activity"/>
    <property type="evidence" value="ECO:0007669"/>
    <property type="project" value="UniProtKB-KW"/>
</dbReference>
<dbReference type="PANTHER" id="PTHR46521:SF4">
    <property type="entry name" value="SUCROSE-PHOSPHATASE 2-RELATED"/>
    <property type="match status" value="1"/>
</dbReference>
<dbReference type="InterPro" id="IPR006380">
    <property type="entry name" value="SPP-like_dom"/>
</dbReference>
<dbReference type="InterPro" id="IPR051518">
    <property type="entry name" value="Sucrose_Phosphatase"/>
</dbReference>
<dbReference type="NCBIfam" id="TIGR01484">
    <property type="entry name" value="HAD-SF-IIB"/>
    <property type="match status" value="1"/>
</dbReference>